<keyword evidence="11" id="KW-1185">Reference proteome</keyword>
<organism evidence="10 11">
    <name type="scientific">Meganyctiphanes norvegica</name>
    <name type="common">Northern krill</name>
    <name type="synonym">Thysanopoda norvegica</name>
    <dbReference type="NCBI Taxonomy" id="48144"/>
    <lineage>
        <taxon>Eukaryota</taxon>
        <taxon>Metazoa</taxon>
        <taxon>Ecdysozoa</taxon>
        <taxon>Arthropoda</taxon>
        <taxon>Crustacea</taxon>
        <taxon>Multicrustacea</taxon>
        <taxon>Malacostraca</taxon>
        <taxon>Eumalacostraca</taxon>
        <taxon>Eucarida</taxon>
        <taxon>Euphausiacea</taxon>
        <taxon>Euphausiidae</taxon>
        <taxon>Meganyctiphanes</taxon>
    </lineage>
</organism>
<evidence type="ECO:0000259" key="9">
    <source>
        <dbReference type="PROSITE" id="PS50268"/>
    </source>
</evidence>
<feature type="compositionally biased region" description="Basic residues" evidence="8">
    <location>
        <begin position="224"/>
        <end position="238"/>
    </location>
</feature>
<dbReference type="PROSITE" id="PS00232">
    <property type="entry name" value="CADHERIN_1"/>
    <property type="match status" value="1"/>
</dbReference>
<evidence type="ECO:0000256" key="7">
    <source>
        <dbReference type="PROSITE-ProRule" id="PRU00043"/>
    </source>
</evidence>
<reference evidence="10 11" key="1">
    <citation type="submission" date="2024-05" db="EMBL/GenBank/DDBJ databases">
        <authorList>
            <person name="Wallberg A."/>
        </authorList>
    </citation>
    <scope>NUCLEOTIDE SEQUENCE [LARGE SCALE GENOMIC DNA]</scope>
</reference>
<evidence type="ECO:0000313" key="10">
    <source>
        <dbReference type="EMBL" id="CAL4064459.1"/>
    </source>
</evidence>
<dbReference type="GO" id="GO:0005509">
    <property type="term" value="F:calcium ion binding"/>
    <property type="evidence" value="ECO:0007669"/>
    <property type="project" value="UniProtKB-UniRule"/>
</dbReference>
<protein>
    <recommendedName>
        <fullName evidence="9">Cadherin domain-containing protein</fullName>
    </recommendedName>
</protein>
<evidence type="ECO:0000313" key="11">
    <source>
        <dbReference type="Proteomes" id="UP001497623"/>
    </source>
</evidence>
<evidence type="ECO:0000256" key="2">
    <source>
        <dbReference type="ARBA" id="ARBA00022692"/>
    </source>
</evidence>
<gene>
    <name evidence="10" type="ORF">MNOR_LOCUS4108</name>
</gene>
<keyword evidence="4 7" id="KW-0106">Calcium</keyword>
<dbReference type="AlphaFoldDB" id="A0AAV2PWH9"/>
<feature type="non-terminal residue" evidence="10">
    <location>
        <position position="1"/>
    </location>
</feature>
<dbReference type="SMART" id="SM00112">
    <property type="entry name" value="CA"/>
    <property type="match status" value="2"/>
</dbReference>
<dbReference type="GO" id="GO:0005886">
    <property type="term" value="C:plasma membrane"/>
    <property type="evidence" value="ECO:0007669"/>
    <property type="project" value="UniProtKB-SubCell"/>
</dbReference>
<evidence type="ECO:0000256" key="3">
    <source>
        <dbReference type="ARBA" id="ARBA00022737"/>
    </source>
</evidence>
<dbReference type="Pfam" id="PF00028">
    <property type="entry name" value="Cadherin"/>
    <property type="match status" value="2"/>
</dbReference>
<comment type="caution">
    <text evidence="10">The sequence shown here is derived from an EMBL/GenBank/DDBJ whole genome shotgun (WGS) entry which is preliminary data.</text>
</comment>
<dbReference type="PANTHER" id="PTHR24026:SF126">
    <property type="entry name" value="PROTOCADHERIN FAT 4"/>
    <property type="match status" value="1"/>
</dbReference>
<dbReference type="Gene3D" id="2.60.40.60">
    <property type="entry name" value="Cadherins"/>
    <property type="match status" value="2"/>
</dbReference>
<dbReference type="PANTHER" id="PTHR24026">
    <property type="entry name" value="FAT ATYPICAL CADHERIN-RELATED"/>
    <property type="match status" value="1"/>
</dbReference>
<keyword evidence="6" id="KW-0472">Membrane</keyword>
<dbReference type="InterPro" id="IPR020894">
    <property type="entry name" value="Cadherin_CS"/>
</dbReference>
<proteinExistence type="predicted"/>
<feature type="non-terminal residue" evidence="10">
    <location>
        <position position="270"/>
    </location>
</feature>
<dbReference type="EMBL" id="CAXKWB010001489">
    <property type="protein sequence ID" value="CAL4064459.1"/>
    <property type="molecule type" value="Genomic_DNA"/>
</dbReference>
<comment type="subcellular location">
    <subcellularLocation>
        <location evidence="1">Membrane</location>
    </subcellularLocation>
</comment>
<dbReference type="GO" id="GO:0007156">
    <property type="term" value="P:homophilic cell adhesion via plasma membrane adhesion molecules"/>
    <property type="evidence" value="ECO:0007669"/>
    <property type="project" value="InterPro"/>
</dbReference>
<dbReference type="PRINTS" id="PR00205">
    <property type="entry name" value="CADHERIN"/>
</dbReference>
<dbReference type="InterPro" id="IPR015919">
    <property type="entry name" value="Cadherin-like_sf"/>
</dbReference>
<evidence type="ECO:0000256" key="5">
    <source>
        <dbReference type="ARBA" id="ARBA00022989"/>
    </source>
</evidence>
<dbReference type="InterPro" id="IPR002126">
    <property type="entry name" value="Cadherin-like_dom"/>
</dbReference>
<evidence type="ECO:0000256" key="6">
    <source>
        <dbReference type="ARBA" id="ARBA00023136"/>
    </source>
</evidence>
<feature type="domain" description="Cadherin" evidence="9">
    <location>
        <begin position="128"/>
        <end position="247"/>
    </location>
</feature>
<evidence type="ECO:0000256" key="1">
    <source>
        <dbReference type="ARBA" id="ARBA00004370"/>
    </source>
</evidence>
<dbReference type="CDD" id="cd11304">
    <property type="entry name" value="Cadherin_repeat"/>
    <property type="match status" value="2"/>
</dbReference>
<dbReference type="Proteomes" id="UP001497623">
    <property type="component" value="Unassembled WGS sequence"/>
</dbReference>
<keyword evidence="5" id="KW-1133">Transmembrane helix</keyword>
<dbReference type="PROSITE" id="PS50268">
    <property type="entry name" value="CADHERIN_2"/>
    <property type="match status" value="2"/>
</dbReference>
<sequence length="270" mass="30312">ATRLLSGSGGPLEFAEPQYCVALPEDTQIGFKVIQVNASHKHGLRVRYSITGGNRDGLFTINQSTGQITLSAQLDHELHRKHELVVSSEAIDPKEKKEGRIRETSARAVHTIVQVTVLDVNDNPPEFTDDPKTITVIEEDDRDLATTLIKIVAKDPDLVDVGGLVYSISGDGVDGLHYRDHHFAIDPRTGEIRLLRPLDRDPPKGRAEWKLKVKVRDGQARPASTKRRRMSRTPRTPRNRSWTKPISNIHSRRQYYNARTSSGEYVKGDD</sequence>
<keyword evidence="3" id="KW-0677">Repeat</keyword>
<feature type="region of interest" description="Disordered" evidence="8">
    <location>
        <begin position="214"/>
        <end position="270"/>
    </location>
</feature>
<evidence type="ECO:0000256" key="8">
    <source>
        <dbReference type="SAM" id="MobiDB-lite"/>
    </source>
</evidence>
<evidence type="ECO:0000256" key="4">
    <source>
        <dbReference type="ARBA" id="ARBA00022837"/>
    </source>
</evidence>
<dbReference type="SUPFAM" id="SSF49313">
    <property type="entry name" value="Cadherin-like"/>
    <property type="match status" value="2"/>
</dbReference>
<feature type="domain" description="Cadherin" evidence="9">
    <location>
        <begin position="15"/>
        <end position="127"/>
    </location>
</feature>
<keyword evidence="2" id="KW-0812">Transmembrane</keyword>
<accession>A0AAV2PWH9</accession>
<name>A0AAV2PWH9_MEGNR</name>